<comment type="caution">
    <text evidence="4">The sequence shown here is derived from an EMBL/GenBank/DDBJ whole genome shotgun (WGS) entry which is preliminary data.</text>
</comment>
<dbReference type="SUPFAM" id="SSF51735">
    <property type="entry name" value="NAD(P)-binding Rossmann-fold domains"/>
    <property type="match status" value="1"/>
</dbReference>
<dbReference type="SMART" id="SM00829">
    <property type="entry name" value="PKS_ER"/>
    <property type="match status" value="1"/>
</dbReference>
<dbReference type="SUPFAM" id="SSF50129">
    <property type="entry name" value="GroES-like"/>
    <property type="match status" value="1"/>
</dbReference>
<evidence type="ECO:0000313" key="5">
    <source>
        <dbReference type="Proteomes" id="UP001287286"/>
    </source>
</evidence>
<evidence type="ECO:0000256" key="1">
    <source>
        <dbReference type="ARBA" id="ARBA00008072"/>
    </source>
</evidence>
<keyword evidence="2" id="KW-0560">Oxidoreductase</keyword>
<keyword evidence="5" id="KW-1185">Reference proteome</keyword>
<comment type="similarity">
    <text evidence="1">Belongs to the zinc-containing alcohol dehydrogenase family.</text>
</comment>
<accession>A0ABR0C5M6</accession>
<dbReference type="InterPro" id="IPR013154">
    <property type="entry name" value="ADH-like_N"/>
</dbReference>
<dbReference type="InterPro" id="IPR011032">
    <property type="entry name" value="GroES-like_sf"/>
</dbReference>
<feature type="domain" description="Enoyl reductase (ER)" evidence="3">
    <location>
        <begin position="18"/>
        <end position="341"/>
    </location>
</feature>
<protein>
    <recommendedName>
        <fullName evidence="3">Enoyl reductase (ER) domain-containing protein</fullName>
    </recommendedName>
</protein>
<dbReference type="PANTHER" id="PTHR45348:SF2">
    <property type="entry name" value="ZINC-TYPE ALCOHOL DEHYDROGENASE-LIKE PROTEIN C2E1P3.01"/>
    <property type="match status" value="1"/>
</dbReference>
<dbReference type="Gene3D" id="3.90.180.10">
    <property type="entry name" value="Medium-chain alcohol dehydrogenases, catalytic domain"/>
    <property type="match status" value="1"/>
</dbReference>
<dbReference type="Pfam" id="PF00107">
    <property type="entry name" value="ADH_zinc_N"/>
    <property type="match status" value="1"/>
</dbReference>
<dbReference type="CDD" id="cd08249">
    <property type="entry name" value="enoyl_reductase_like"/>
    <property type="match status" value="1"/>
</dbReference>
<organism evidence="4 5">
    <name type="scientific">Purpureocillium lilacinum</name>
    <name type="common">Paecilomyces lilacinus</name>
    <dbReference type="NCBI Taxonomy" id="33203"/>
    <lineage>
        <taxon>Eukaryota</taxon>
        <taxon>Fungi</taxon>
        <taxon>Dikarya</taxon>
        <taxon>Ascomycota</taxon>
        <taxon>Pezizomycotina</taxon>
        <taxon>Sordariomycetes</taxon>
        <taxon>Hypocreomycetidae</taxon>
        <taxon>Hypocreales</taxon>
        <taxon>Ophiocordycipitaceae</taxon>
        <taxon>Purpureocillium</taxon>
    </lineage>
</organism>
<dbReference type="Pfam" id="PF08240">
    <property type="entry name" value="ADH_N"/>
    <property type="match status" value="1"/>
</dbReference>
<name>A0ABR0C5M6_PURLI</name>
<evidence type="ECO:0000313" key="4">
    <source>
        <dbReference type="EMBL" id="KAK4091465.1"/>
    </source>
</evidence>
<reference evidence="4 5" key="1">
    <citation type="journal article" date="2024" name="Microbiol. Resour. Announc.">
        <title>Genome annotations for the ascomycete fungi Trichoderma harzianum, Trichoderma aggressivum, and Purpureocillium lilacinum.</title>
        <authorList>
            <person name="Beijen E.P.W."/>
            <person name="Ohm R.A."/>
        </authorList>
    </citation>
    <scope>NUCLEOTIDE SEQUENCE [LARGE SCALE GENOMIC DNA]</scope>
    <source>
        <strain evidence="4 5">CBS 150709</strain>
    </source>
</reference>
<dbReference type="InterPro" id="IPR047122">
    <property type="entry name" value="Trans-enoyl_RdTase-like"/>
</dbReference>
<dbReference type="EMBL" id="JAWRVI010000011">
    <property type="protein sequence ID" value="KAK4091465.1"/>
    <property type="molecule type" value="Genomic_DNA"/>
</dbReference>
<dbReference type="PANTHER" id="PTHR45348">
    <property type="entry name" value="HYPOTHETICAL OXIDOREDUCTASE (EUROFUNG)"/>
    <property type="match status" value="1"/>
</dbReference>
<sequence length="343" mass="36447">MSNNANQNAAAYLTAAKAHPFEVKPAPIWTPGDNEILVKNHVVAINPVDGNLQYLAFFPLKYPTILGQDVAGEVVAVGPNVTRFKAGDRVVGHAVAMATGRHEDSGFQHYTILQTNMSSHIPASMSYETAAVLPLGLSTAASALFRSEFLNLQLPTVPAQKPTGKTVLVWGGASSVGSNGIQLCVAAGYEVIAVASARNFDYVKRLGASEAFDYNSATVKEDLLNAFKDRELAGVLDCIGSAAWATCVEVAQKSHGRKFVATCKRGFSEPPEGVKLEAVFGTIIKDNEVSTAIYENFLIKALEDGSYVPSPEPFVAGQGLESLQAAVDLHRAGVSAKKIVVRL</sequence>
<dbReference type="InterPro" id="IPR013149">
    <property type="entry name" value="ADH-like_C"/>
</dbReference>
<dbReference type="InterPro" id="IPR036291">
    <property type="entry name" value="NAD(P)-bd_dom_sf"/>
</dbReference>
<dbReference type="Gene3D" id="3.40.50.720">
    <property type="entry name" value="NAD(P)-binding Rossmann-like Domain"/>
    <property type="match status" value="1"/>
</dbReference>
<dbReference type="Proteomes" id="UP001287286">
    <property type="component" value="Unassembled WGS sequence"/>
</dbReference>
<dbReference type="InterPro" id="IPR020843">
    <property type="entry name" value="ER"/>
</dbReference>
<gene>
    <name evidence="4" type="ORF">Purlil1_3895</name>
</gene>
<proteinExistence type="inferred from homology"/>
<evidence type="ECO:0000259" key="3">
    <source>
        <dbReference type="SMART" id="SM00829"/>
    </source>
</evidence>
<evidence type="ECO:0000256" key="2">
    <source>
        <dbReference type="ARBA" id="ARBA00023002"/>
    </source>
</evidence>